<comment type="caution">
    <text evidence="2">The sequence shown here is derived from an EMBL/GenBank/DDBJ whole genome shotgun (WGS) entry which is preliminary data.</text>
</comment>
<proteinExistence type="predicted"/>
<dbReference type="EMBL" id="QRUP01000004">
    <property type="protein sequence ID" value="RGR75582.1"/>
    <property type="molecule type" value="Genomic_DNA"/>
</dbReference>
<dbReference type="Proteomes" id="UP000284178">
    <property type="component" value="Unassembled WGS sequence"/>
</dbReference>
<evidence type="ECO:0000313" key="3">
    <source>
        <dbReference type="Proteomes" id="UP000284178"/>
    </source>
</evidence>
<reference evidence="2 3" key="1">
    <citation type="submission" date="2018-08" db="EMBL/GenBank/DDBJ databases">
        <title>A genome reference for cultivated species of the human gut microbiota.</title>
        <authorList>
            <person name="Zou Y."/>
            <person name="Xue W."/>
            <person name="Luo G."/>
        </authorList>
    </citation>
    <scope>NUCLEOTIDE SEQUENCE [LARGE SCALE GENOMIC DNA]</scope>
    <source>
        <strain evidence="2 3">AF24-29</strain>
    </source>
</reference>
<keyword evidence="3" id="KW-1185">Reference proteome</keyword>
<evidence type="ECO:0000259" key="1">
    <source>
        <dbReference type="Pfam" id="PF00884"/>
    </source>
</evidence>
<dbReference type="PANTHER" id="PTHR46615:SF1">
    <property type="entry name" value="ARYLSULFATASE K"/>
    <property type="match status" value="1"/>
</dbReference>
<gene>
    <name evidence="2" type="ORF">DWY25_04935</name>
</gene>
<dbReference type="SUPFAM" id="SSF53649">
    <property type="entry name" value="Alkaline phosphatase-like"/>
    <property type="match status" value="1"/>
</dbReference>
<dbReference type="InterPro" id="IPR051849">
    <property type="entry name" value="GAG-degrading_sulfatase"/>
</dbReference>
<dbReference type="GO" id="GO:0004065">
    <property type="term" value="F:arylsulfatase activity"/>
    <property type="evidence" value="ECO:0007669"/>
    <property type="project" value="TreeGrafter"/>
</dbReference>
<name>A0A412G4H3_9FIRM</name>
<dbReference type="InterPro" id="IPR017850">
    <property type="entry name" value="Alkaline_phosphatase_core_sf"/>
</dbReference>
<dbReference type="AlphaFoldDB" id="A0A412G4H3"/>
<dbReference type="InterPro" id="IPR000917">
    <property type="entry name" value="Sulfatase_N"/>
</dbReference>
<dbReference type="GO" id="GO:0015024">
    <property type="term" value="F:glucuronate-2-sulfatase activity"/>
    <property type="evidence" value="ECO:0007669"/>
    <property type="project" value="TreeGrafter"/>
</dbReference>
<organism evidence="2 3">
    <name type="scientific">Holdemania filiformis</name>
    <dbReference type="NCBI Taxonomy" id="61171"/>
    <lineage>
        <taxon>Bacteria</taxon>
        <taxon>Bacillati</taxon>
        <taxon>Bacillota</taxon>
        <taxon>Erysipelotrichia</taxon>
        <taxon>Erysipelotrichales</taxon>
        <taxon>Erysipelotrichaceae</taxon>
        <taxon>Holdemania</taxon>
    </lineage>
</organism>
<feature type="domain" description="Sulfatase N-terminal" evidence="1">
    <location>
        <begin position="15"/>
        <end position="350"/>
    </location>
</feature>
<accession>A0A412G4H3</accession>
<sequence>MESKQEESTMKAMNTLILCCDQHNPEITGCYGNAVVVTPNLDALAARGTVFENAYTATPICVPARAALATGNYPFCGGYWDNAHPYAGKQPSWGHRLKATGVDVTAIGKLHFQDASEAVFPGQRIPMNVKGGLGDLMTACRQSDGTTSKLREQIQAAGAGDSDYLHYDRTIAQAAADYLKTEAPSDHPWCLYVGFTTPHYPLKAPEEFLKLYEPFDQFPIDPAWHDPSRLHPALRRYKETTEIEGRLISDAQLQKAIAAYYAMVTFMDSQVGVVLDALRQAGLEDTTRIVYLDDHGDSAGDHGLFFKSTMNEGSVRIPMILAGPDIPAGNRVADNVSIIDVYPTLLDFAGLQRNERERSLPGISLCETIQGQTDPHRCIYSEYHAAGFPGSVFMLKRDSMKLIRYSGFDRPQLFDLKGDPKEQRDLALDPVYQPVIDELEQALRTICDPDALNERSMRAQRELIAEKGGLEAILKQGLTPYTAVPKDYITHS</sequence>
<dbReference type="CDD" id="cd16037">
    <property type="entry name" value="sulfatase_like"/>
    <property type="match status" value="1"/>
</dbReference>
<dbReference type="Pfam" id="PF00884">
    <property type="entry name" value="Sulfatase"/>
    <property type="match status" value="1"/>
</dbReference>
<dbReference type="PANTHER" id="PTHR46615">
    <property type="entry name" value="ARYLSULFATASE K"/>
    <property type="match status" value="1"/>
</dbReference>
<dbReference type="Gene3D" id="3.40.720.10">
    <property type="entry name" value="Alkaline Phosphatase, subunit A"/>
    <property type="match status" value="1"/>
</dbReference>
<protein>
    <submittedName>
        <fullName evidence="2">Sulfatase</fullName>
    </submittedName>
</protein>
<evidence type="ECO:0000313" key="2">
    <source>
        <dbReference type="EMBL" id="RGR75582.1"/>
    </source>
</evidence>